<dbReference type="PANTHER" id="PTHR42865">
    <property type="entry name" value="PROTON/GLUTAMATE-ASPARTATE SYMPORTER"/>
    <property type="match status" value="1"/>
</dbReference>
<feature type="transmembrane region" description="Helical" evidence="6">
    <location>
        <begin position="307"/>
        <end position="327"/>
    </location>
</feature>
<dbReference type="Gene3D" id="1.10.3860.10">
    <property type="entry name" value="Sodium:dicarboxylate symporter"/>
    <property type="match status" value="1"/>
</dbReference>
<organism evidence="7 8">
    <name type="scientific">Bacteroides graminisolvens DSM 19988 = JCM 15093</name>
    <dbReference type="NCBI Taxonomy" id="1121097"/>
    <lineage>
        <taxon>Bacteria</taxon>
        <taxon>Pseudomonadati</taxon>
        <taxon>Bacteroidota</taxon>
        <taxon>Bacteroidia</taxon>
        <taxon>Bacteroidales</taxon>
        <taxon>Bacteroidaceae</taxon>
        <taxon>Bacteroides</taxon>
    </lineage>
</organism>
<evidence type="ECO:0000256" key="1">
    <source>
        <dbReference type="ARBA" id="ARBA00004141"/>
    </source>
</evidence>
<feature type="transmembrane region" description="Helical" evidence="6">
    <location>
        <begin position="198"/>
        <end position="224"/>
    </location>
</feature>
<dbReference type="STRING" id="1121097.GCA_000428125_00177"/>
<evidence type="ECO:0000256" key="3">
    <source>
        <dbReference type="ARBA" id="ARBA00022692"/>
    </source>
</evidence>
<proteinExistence type="predicted"/>
<evidence type="ECO:0000313" key="8">
    <source>
        <dbReference type="Proteomes" id="UP000027601"/>
    </source>
</evidence>
<dbReference type="SUPFAM" id="SSF118215">
    <property type="entry name" value="Proton glutamate symport protein"/>
    <property type="match status" value="1"/>
</dbReference>
<dbReference type="InterPro" id="IPR036458">
    <property type="entry name" value="Na:dicarbo_symporter_sf"/>
</dbReference>
<evidence type="ECO:0000256" key="5">
    <source>
        <dbReference type="ARBA" id="ARBA00023136"/>
    </source>
</evidence>
<dbReference type="GO" id="GO:0005886">
    <property type="term" value="C:plasma membrane"/>
    <property type="evidence" value="ECO:0007669"/>
    <property type="project" value="TreeGrafter"/>
</dbReference>
<dbReference type="Proteomes" id="UP000027601">
    <property type="component" value="Unassembled WGS sequence"/>
</dbReference>
<reference evidence="7 8" key="1">
    <citation type="journal article" date="2015" name="Microbes Environ.">
        <title>Distribution and evolution of nitrogen fixation genes in the phylum bacteroidetes.</title>
        <authorList>
            <person name="Inoue J."/>
            <person name="Oshima K."/>
            <person name="Suda W."/>
            <person name="Sakamoto M."/>
            <person name="Iino T."/>
            <person name="Noda S."/>
            <person name="Hongoh Y."/>
            <person name="Hattori M."/>
            <person name="Ohkuma M."/>
        </authorList>
    </citation>
    <scope>NUCLEOTIDE SEQUENCE [LARGE SCALE GENOMIC DNA]</scope>
    <source>
        <strain evidence="7 8">JCM 15093</strain>
    </source>
</reference>
<keyword evidence="3 6" id="KW-0812">Transmembrane</keyword>
<evidence type="ECO:0000256" key="2">
    <source>
        <dbReference type="ARBA" id="ARBA00022448"/>
    </source>
</evidence>
<feature type="transmembrane region" description="Helical" evidence="6">
    <location>
        <begin position="126"/>
        <end position="146"/>
    </location>
</feature>
<keyword evidence="4 6" id="KW-1133">Transmembrane helix</keyword>
<protein>
    <submittedName>
        <fullName evidence="7">Proton/glutamate symport protein</fullName>
    </submittedName>
</protein>
<comment type="caution">
    <text evidence="7">The sequence shown here is derived from an EMBL/GenBank/DDBJ whole genome shotgun (WGS) entry which is preliminary data.</text>
</comment>
<dbReference type="PANTHER" id="PTHR42865:SF10">
    <property type="entry name" value="SODIUM:DICARBOXYLATE SYMPORTER FAMILY PROTEIN"/>
    <property type="match status" value="1"/>
</dbReference>
<keyword evidence="8" id="KW-1185">Reference proteome</keyword>
<dbReference type="PRINTS" id="PR00173">
    <property type="entry name" value="EDTRNSPORT"/>
</dbReference>
<sequence length="394" mass="42045">MIKKILSSLIFQLLLAVVAGLVIGSLADASVMKIALAVKQVGGQVIFFLVPLIIFGFVSLSIARLNSNASKVLLFTFALAYISSIGAAFFGMAVGYEFLPQLSITSQLQNLRELPELPFTLKIPPVMDVMTALVLSIFVGLSAAWVKSKEIVNLLDSFQQMVILLVQRILLPVLPFFIAANFSVLSYEGAITTQLPVFAAVILIAIVCHYVWLFVLYTAASLYARKNGWEVLKHYGPAYVTALGTMSSAATLGVALQCVRKNSLVRKEISDFSIPLFANIHLCGSVLTEVFLVMTVSQILYGTLPDLSSMILFILLLGIFAIGAPGVPGGTVLASLGIVISVLGFDEAGTALLITIFALQDSFGTACNVTGDGALALIVNRFVKGEAPDNVSSI</sequence>
<dbReference type="RefSeq" id="WP_034781131.1">
    <property type="nucleotide sequence ID" value="NZ_BAJS01000001.1"/>
</dbReference>
<keyword evidence="5 6" id="KW-0472">Membrane</keyword>
<dbReference type="EMBL" id="BAJS01000001">
    <property type="protein sequence ID" value="GAK35315.1"/>
    <property type="molecule type" value="Genomic_DNA"/>
</dbReference>
<feature type="transmembrane region" description="Helical" evidence="6">
    <location>
        <begin position="72"/>
        <end position="96"/>
    </location>
</feature>
<comment type="subcellular location">
    <subcellularLocation>
        <location evidence="1">Membrane</location>
        <topology evidence="1">Multi-pass membrane protein</topology>
    </subcellularLocation>
</comment>
<evidence type="ECO:0000256" key="4">
    <source>
        <dbReference type="ARBA" id="ARBA00022989"/>
    </source>
</evidence>
<name>A0A069CYW1_9BACE</name>
<dbReference type="OrthoDB" id="9768885at2"/>
<feature type="transmembrane region" description="Helical" evidence="6">
    <location>
        <begin position="236"/>
        <end position="256"/>
    </location>
</feature>
<dbReference type="InterPro" id="IPR001991">
    <property type="entry name" value="Na-dicarboxylate_symporter"/>
</dbReference>
<feature type="transmembrane region" description="Helical" evidence="6">
    <location>
        <begin position="333"/>
        <end position="359"/>
    </location>
</feature>
<evidence type="ECO:0000256" key="6">
    <source>
        <dbReference type="SAM" id="Phobius"/>
    </source>
</evidence>
<feature type="transmembrane region" description="Helical" evidence="6">
    <location>
        <begin position="45"/>
        <end position="65"/>
    </location>
</feature>
<accession>A0A069CYW1</accession>
<evidence type="ECO:0000313" key="7">
    <source>
        <dbReference type="EMBL" id="GAK35315.1"/>
    </source>
</evidence>
<dbReference type="eggNOG" id="COG1301">
    <property type="taxonomic scope" value="Bacteria"/>
</dbReference>
<dbReference type="Pfam" id="PF00375">
    <property type="entry name" value="SDF"/>
    <property type="match status" value="1"/>
</dbReference>
<dbReference type="AlphaFoldDB" id="A0A069CYW1"/>
<feature type="transmembrane region" description="Helical" evidence="6">
    <location>
        <begin position="276"/>
        <end position="295"/>
    </location>
</feature>
<gene>
    <name evidence="7" type="ORF">JCM15093_396</name>
</gene>
<keyword evidence="2" id="KW-0813">Transport</keyword>
<dbReference type="GO" id="GO:0015293">
    <property type="term" value="F:symporter activity"/>
    <property type="evidence" value="ECO:0007669"/>
    <property type="project" value="InterPro"/>
</dbReference>